<proteinExistence type="predicted"/>
<organism evidence="1">
    <name type="scientific">Candidatus Methanophaga sp. ANME-1 ERB7</name>
    <dbReference type="NCBI Taxonomy" id="2759913"/>
    <lineage>
        <taxon>Archaea</taxon>
        <taxon>Methanobacteriati</taxon>
        <taxon>Methanobacteriota</taxon>
        <taxon>Stenosarchaea group</taxon>
        <taxon>Methanomicrobia</taxon>
        <taxon>Candidatus Methanophagales</taxon>
        <taxon>Candidatus Methanophagaceae</taxon>
        <taxon>Candidatus Methanophaga</taxon>
    </lineage>
</organism>
<protein>
    <submittedName>
        <fullName evidence="1">Uncharacterized protein</fullName>
    </submittedName>
</protein>
<name>A0A7G9Z7K3_9EURY</name>
<accession>A0A7G9Z7K3</accession>
<reference evidence="1" key="1">
    <citation type="submission" date="2020-06" db="EMBL/GenBank/DDBJ databases">
        <title>Unique genomic features of the anaerobic methanotrophic archaea.</title>
        <authorList>
            <person name="Chadwick G.L."/>
            <person name="Skennerton C.T."/>
            <person name="Laso-Perez R."/>
            <person name="Leu A.O."/>
            <person name="Speth D.R."/>
            <person name="Yu H."/>
            <person name="Morgan-Lang C."/>
            <person name="Hatzenpichler R."/>
            <person name="Goudeau D."/>
            <person name="Malmstrom R."/>
            <person name="Brazelton W.J."/>
            <person name="Woyke T."/>
            <person name="Hallam S.J."/>
            <person name="Tyson G.W."/>
            <person name="Wegener G."/>
            <person name="Boetius A."/>
            <person name="Orphan V."/>
        </authorList>
    </citation>
    <scope>NUCLEOTIDE SEQUENCE</scope>
</reference>
<sequence length="59" mass="6931">MAAIKRIPVSPEILEELSRLKEPEQTFGELIAGMIEREKKFRLLKEMKRIEESAEFVEI</sequence>
<dbReference type="EMBL" id="MT631650">
    <property type="protein sequence ID" value="QNO56237.1"/>
    <property type="molecule type" value="Genomic_DNA"/>
</dbReference>
<evidence type="ECO:0000313" key="1">
    <source>
        <dbReference type="EMBL" id="QNO56237.1"/>
    </source>
</evidence>
<dbReference type="AlphaFoldDB" id="A0A7G9Z7K3"/>
<gene>
    <name evidence="1" type="ORF">BCGBNPPC_00021</name>
</gene>